<dbReference type="CDD" id="cd02440">
    <property type="entry name" value="AdoMet_MTases"/>
    <property type="match status" value="1"/>
</dbReference>
<dbReference type="PANTHER" id="PTHR42873:SF1">
    <property type="entry name" value="S-ADENOSYLMETHIONINE-DEPENDENT METHYLTRANSFERASE DOMAIN-CONTAINING PROTEIN"/>
    <property type="match status" value="1"/>
</dbReference>
<evidence type="ECO:0000256" key="3">
    <source>
        <dbReference type="ARBA" id="ARBA00022679"/>
    </source>
</evidence>
<evidence type="ECO:0000313" key="7">
    <source>
        <dbReference type="EMBL" id="OBX34585.1"/>
    </source>
</evidence>
<sequence>MIDRFDDVLVVQLNTAGMEAVREPLLDALDKVLSPRVVVLRHDTSGRRMEGLEGGVEVLGDEPPESVELEENGVRFIAPVMDGQKTGWFFDHRANRSWLNGLVAGKRVLDLFSYVGGWGVQAAAHGASEVLCVDASERALQGVAENAELNGLQERVAVGEGDAFEALAALKADDERFDVVILDPPAFIKKRKDMAAGERAYGRLNREAMRLLGRDGLLVSASCSMHLGMDRLTDVVRGAARHQDRHGQVIFQGHQGLTTRCIPRFPRRLILRRWGCASSATRPCIKHLGSSPFLAVPRSDHHEEGRVVKDFDFVRVFAHSNPLLVSHVANLLESAGIPVERRNMTLGGASGELPPAECEPEVWVAPHNRARAEALIRETEKGEARPDWVCPGCGEALEGVFDCCWNCGRDRP</sequence>
<proteinExistence type="predicted"/>
<evidence type="ECO:0000259" key="6">
    <source>
        <dbReference type="Pfam" id="PF10672"/>
    </source>
</evidence>
<dbReference type="AlphaFoldDB" id="A0A1B8NX81"/>
<name>A0A1B8NX81_HALEL</name>
<dbReference type="InterPro" id="IPR029063">
    <property type="entry name" value="SAM-dependent_MTases_sf"/>
</dbReference>
<keyword evidence="3 7" id="KW-0808">Transferase</keyword>
<dbReference type="CDD" id="cd11572">
    <property type="entry name" value="RlmI_M_like"/>
    <property type="match status" value="1"/>
</dbReference>
<dbReference type="GO" id="GO:0006364">
    <property type="term" value="P:rRNA processing"/>
    <property type="evidence" value="ECO:0007669"/>
    <property type="project" value="UniProtKB-KW"/>
</dbReference>
<dbReference type="GO" id="GO:0032259">
    <property type="term" value="P:methylation"/>
    <property type="evidence" value="ECO:0007669"/>
    <property type="project" value="UniProtKB-KW"/>
</dbReference>
<dbReference type="InterPro" id="IPR019614">
    <property type="entry name" value="SAM-dep_methyl-trfase"/>
</dbReference>
<dbReference type="EMBL" id="MAJD01000002">
    <property type="protein sequence ID" value="OBX34585.1"/>
    <property type="molecule type" value="Genomic_DNA"/>
</dbReference>
<keyword evidence="1" id="KW-0698">rRNA processing</keyword>
<keyword evidence="2 7" id="KW-0489">Methyltransferase</keyword>
<dbReference type="Pfam" id="PF10672">
    <property type="entry name" value="Methyltrans_SAM"/>
    <property type="match status" value="1"/>
</dbReference>
<comment type="caution">
    <text evidence="7">The sequence shown here is derived from an EMBL/GenBank/DDBJ whole genome shotgun (WGS) entry which is preliminary data.</text>
</comment>
<dbReference type="EC" id="2.1.1.191" evidence="7"/>
<protein>
    <submittedName>
        <fullName evidence="7">Ribosomal RNA large subunit methyltransferase I</fullName>
        <ecNumber evidence="7">2.1.1.191</ecNumber>
    </submittedName>
</protein>
<evidence type="ECO:0000256" key="1">
    <source>
        <dbReference type="ARBA" id="ARBA00022552"/>
    </source>
</evidence>
<feature type="domain" description="DUF2007" evidence="5">
    <location>
        <begin position="314"/>
        <end position="379"/>
    </location>
</feature>
<dbReference type="Gene3D" id="3.30.750.80">
    <property type="entry name" value="RNA methyltransferase domain (HRMD) like"/>
    <property type="match status" value="1"/>
</dbReference>
<dbReference type="InterPro" id="IPR018551">
    <property type="entry name" value="DUF2007"/>
</dbReference>
<dbReference type="PATRIC" id="fig|2746.7.peg.3746"/>
<reference evidence="7 8" key="1">
    <citation type="submission" date="2016-06" db="EMBL/GenBank/DDBJ databases">
        <title>Genome sequence of halotolerant plant growth promoting strain of Halomonas elongata HEK1 isolated from salterns of Rann of Kutch, Gujarat, India.</title>
        <authorList>
            <person name="Gaba S."/>
            <person name="Singh R.N."/>
            <person name="Abrol S."/>
            <person name="Kaushik R."/>
            <person name="Saxena A.K."/>
        </authorList>
    </citation>
    <scope>NUCLEOTIDE SEQUENCE [LARGE SCALE GENOMIC DNA]</scope>
    <source>
        <strain evidence="7 8">HEK1</strain>
    </source>
</reference>
<organism evidence="7 8">
    <name type="scientific">Halomonas elongata</name>
    <dbReference type="NCBI Taxonomy" id="2746"/>
    <lineage>
        <taxon>Bacteria</taxon>
        <taxon>Pseudomonadati</taxon>
        <taxon>Pseudomonadota</taxon>
        <taxon>Gammaproteobacteria</taxon>
        <taxon>Oceanospirillales</taxon>
        <taxon>Halomonadaceae</taxon>
        <taxon>Halomonas</taxon>
    </lineage>
</organism>
<dbReference type="Pfam" id="PF09413">
    <property type="entry name" value="DUF2007"/>
    <property type="match status" value="1"/>
</dbReference>
<dbReference type="SUPFAM" id="SSF53335">
    <property type="entry name" value="S-adenosyl-L-methionine-dependent methyltransferases"/>
    <property type="match status" value="1"/>
</dbReference>
<dbReference type="Gene3D" id="3.40.50.150">
    <property type="entry name" value="Vaccinia Virus protein VP39"/>
    <property type="match status" value="1"/>
</dbReference>
<feature type="domain" description="S-adenosylmethionine-dependent methyltransferase" evidence="6">
    <location>
        <begin position="54"/>
        <end position="233"/>
    </location>
</feature>
<evidence type="ECO:0000256" key="4">
    <source>
        <dbReference type="ARBA" id="ARBA00022691"/>
    </source>
</evidence>
<dbReference type="Proteomes" id="UP000092504">
    <property type="component" value="Unassembled WGS sequence"/>
</dbReference>
<keyword evidence="4" id="KW-0949">S-adenosyl-L-methionine</keyword>
<dbReference type="PANTHER" id="PTHR42873">
    <property type="entry name" value="RIBOSOMAL RNA LARGE SUBUNIT METHYLTRANSFERASE"/>
    <property type="match status" value="1"/>
</dbReference>
<gene>
    <name evidence="7" type="primary">rlmI_1</name>
    <name evidence="7" type="ORF">A8U91_03642</name>
</gene>
<accession>A0A1B8NX81</accession>
<dbReference type="GO" id="GO:0008168">
    <property type="term" value="F:methyltransferase activity"/>
    <property type="evidence" value="ECO:0007669"/>
    <property type="project" value="UniProtKB-KW"/>
</dbReference>
<evidence type="ECO:0000259" key="5">
    <source>
        <dbReference type="Pfam" id="PF09413"/>
    </source>
</evidence>
<evidence type="ECO:0000313" key="8">
    <source>
        <dbReference type="Proteomes" id="UP000092504"/>
    </source>
</evidence>
<evidence type="ECO:0000256" key="2">
    <source>
        <dbReference type="ARBA" id="ARBA00022603"/>
    </source>
</evidence>